<dbReference type="Gene3D" id="3.30.160.810">
    <property type="match status" value="1"/>
</dbReference>
<dbReference type="PANTHER" id="PTHR11229">
    <property type="entry name" value="50S RIBOSOMAL PROTEIN L3"/>
    <property type="match status" value="1"/>
</dbReference>
<proteinExistence type="inferred from homology"/>
<dbReference type="InterPro" id="IPR009000">
    <property type="entry name" value="Transl_B-barrel_sf"/>
</dbReference>
<name>A0A926D3B0_9FIRM</name>
<sequence>MKKAILGKKLGMTQIFTEDGRVVPVTVVKAGPCTVVQKKVPQTDGYLAVQVGFDEVREKLLNKPQKGHLKKAGAKLLRSLRELKLEDADKYEVGQEIKADVFAEGDKVDVSGVSKGKGFSGVMQRWNQHRGPMTHGSHYHRGPGSMGACSSPSKVFKNKHLPGRWGREKVTVQNLEVVRVDGEKNLLLVKGAVPGSKGSLLVIRETVKNSR</sequence>
<evidence type="ECO:0000256" key="6">
    <source>
        <dbReference type="ARBA" id="ARBA00035243"/>
    </source>
</evidence>
<evidence type="ECO:0000256" key="4">
    <source>
        <dbReference type="ARBA" id="ARBA00022980"/>
    </source>
</evidence>
<reference evidence="10" key="1">
    <citation type="submission" date="2020-08" db="EMBL/GenBank/DDBJ databases">
        <title>Genome public.</title>
        <authorList>
            <person name="Liu C."/>
            <person name="Sun Q."/>
        </authorList>
    </citation>
    <scope>NUCLEOTIDE SEQUENCE</scope>
    <source>
        <strain evidence="10">NSJ-53</strain>
    </source>
</reference>
<evidence type="ECO:0000256" key="8">
    <source>
        <dbReference type="RuleBase" id="RU003905"/>
    </source>
</evidence>
<evidence type="ECO:0000313" key="10">
    <source>
        <dbReference type="EMBL" id="MBC8531610.1"/>
    </source>
</evidence>
<comment type="similarity">
    <text evidence="1 7 8">Belongs to the universal ribosomal protein uL3 family.</text>
</comment>
<dbReference type="PANTHER" id="PTHR11229:SF16">
    <property type="entry name" value="LARGE RIBOSOMAL SUBUNIT PROTEIN UL3C"/>
    <property type="match status" value="1"/>
</dbReference>
<dbReference type="EMBL" id="JACRSR010000002">
    <property type="protein sequence ID" value="MBC8531610.1"/>
    <property type="molecule type" value="Genomic_DNA"/>
</dbReference>
<dbReference type="FunFam" id="2.40.30.10:FF:000004">
    <property type="entry name" value="50S ribosomal protein L3"/>
    <property type="match status" value="1"/>
</dbReference>
<dbReference type="InterPro" id="IPR019926">
    <property type="entry name" value="Ribosomal_uL3_CS"/>
</dbReference>
<dbReference type="GO" id="GO:0022625">
    <property type="term" value="C:cytosolic large ribosomal subunit"/>
    <property type="evidence" value="ECO:0007669"/>
    <property type="project" value="TreeGrafter"/>
</dbReference>
<dbReference type="GO" id="GO:0006412">
    <property type="term" value="P:translation"/>
    <property type="evidence" value="ECO:0007669"/>
    <property type="project" value="UniProtKB-UniRule"/>
</dbReference>
<dbReference type="InterPro" id="IPR019927">
    <property type="entry name" value="Ribosomal_uL3_bac/org-type"/>
</dbReference>
<dbReference type="NCBIfam" id="TIGR03625">
    <property type="entry name" value="L3_bact"/>
    <property type="match status" value="1"/>
</dbReference>
<keyword evidence="5 7" id="KW-0687">Ribonucleoprotein</keyword>
<comment type="caution">
    <text evidence="10">The sequence shown here is derived from an EMBL/GenBank/DDBJ whole genome shotgun (WGS) entry which is preliminary data.</text>
</comment>
<evidence type="ECO:0000256" key="7">
    <source>
        <dbReference type="HAMAP-Rule" id="MF_01325"/>
    </source>
</evidence>
<keyword evidence="2 7" id="KW-0699">rRNA-binding</keyword>
<evidence type="ECO:0000256" key="3">
    <source>
        <dbReference type="ARBA" id="ARBA00022884"/>
    </source>
</evidence>
<dbReference type="Proteomes" id="UP000623172">
    <property type="component" value="Unassembled WGS sequence"/>
</dbReference>
<accession>A0A926D3B0</accession>
<keyword evidence="11" id="KW-1185">Reference proteome</keyword>
<evidence type="ECO:0000313" key="11">
    <source>
        <dbReference type="Proteomes" id="UP000623172"/>
    </source>
</evidence>
<protein>
    <recommendedName>
        <fullName evidence="6 7">Large ribosomal subunit protein uL3</fullName>
    </recommendedName>
</protein>
<dbReference type="SUPFAM" id="SSF50447">
    <property type="entry name" value="Translation proteins"/>
    <property type="match status" value="1"/>
</dbReference>
<dbReference type="Gene3D" id="2.40.30.10">
    <property type="entry name" value="Translation factors"/>
    <property type="match status" value="1"/>
</dbReference>
<dbReference type="AlphaFoldDB" id="A0A926D3B0"/>
<dbReference type="InterPro" id="IPR000597">
    <property type="entry name" value="Ribosomal_uL3"/>
</dbReference>
<evidence type="ECO:0000256" key="9">
    <source>
        <dbReference type="RuleBase" id="RU003906"/>
    </source>
</evidence>
<keyword evidence="4 7" id="KW-0689">Ribosomal protein</keyword>
<dbReference type="GO" id="GO:0019843">
    <property type="term" value="F:rRNA binding"/>
    <property type="evidence" value="ECO:0007669"/>
    <property type="project" value="UniProtKB-UniRule"/>
</dbReference>
<dbReference type="GO" id="GO:0003735">
    <property type="term" value="F:structural constituent of ribosome"/>
    <property type="evidence" value="ECO:0007669"/>
    <property type="project" value="UniProtKB-UniRule"/>
</dbReference>
<dbReference type="PROSITE" id="PS00474">
    <property type="entry name" value="RIBOSOMAL_L3"/>
    <property type="match status" value="1"/>
</dbReference>
<dbReference type="FunFam" id="3.30.160.810:FF:000001">
    <property type="entry name" value="50S ribosomal protein L3"/>
    <property type="match status" value="1"/>
</dbReference>
<evidence type="ECO:0000256" key="2">
    <source>
        <dbReference type="ARBA" id="ARBA00022730"/>
    </source>
</evidence>
<comment type="function">
    <text evidence="7 9">One of the primary rRNA binding proteins, it binds directly near the 3'-end of the 23S rRNA, where it nucleates assembly of the 50S subunit.</text>
</comment>
<dbReference type="Pfam" id="PF00297">
    <property type="entry name" value="Ribosomal_L3"/>
    <property type="match status" value="1"/>
</dbReference>
<organism evidence="10 11">
    <name type="scientific">Gehongia tenuis</name>
    <dbReference type="NCBI Taxonomy" id="2763655"/>
    <lineage>
        <taxon>Bacteria</taxon>
        <taxon>Bacillati</taxon>
        <taxon>Bacillota</taxon>
        <taxon>Clostridia</taxon>
        <taxon>Christensenellales</taxon>
        <taxon>Christensenellaceae</taxon>
        <taxon>Gehongia</taxon>
    </lineage>
</organism>
<dbReference type="HAMAP" id="MF_01325_B">
    <property type="entry name" value="Ribosomal_uL3_B"/>
    <property type="match status" value="1"/>
</dbReference>
<keyword evidence="3 7" id="KW-0694">RNA-binding</keyword>
<evidence type="ECO:0000256" key="1">
    <source>
        <dbReference type="ARBA" id="ARBA00006540"/>
    </source>
</evidence>
<evidence type="ECO:0000256" key="5">
    <source>
        <dbReference type="ARBA" id="ARBA00023274"/>
    </source>
</evidence>
<dbReference type="RefSeq" id="WP_249316230.1">
    <property type="nucleotide sequence ID" value="NZ_JACRSR010000002.1"/>
</dbReference>
<gene>
    <name evidence="7 10" type="primary">rplC</name>
    <name evidence="10" type="ORF">H8696_07070</name>
</gene>
<comment type="subunit">
    <text evidence="7 9">Part of the 50S ribosomal subunit. Forms a cluster with proteins L14 and L19.</text>
</comment>